<organism evidence="13 14">
    <name type="scientific">Lachancea thermotolerans (strain ATCC 56472 / CBS 6340 / NRRL Y-8284)</name>
    <name type="common">Yeast</name>
    <name type="synonym">Kluyveromyces thermotolerans</name>
    <dbReference type="NCBI Taxonomy" id="559295"/>
    <lineage>
        <taxon>Eukaryota</taxon>
        <taxon>Fungi</taxon>
        <taxon>Dikarya</taxon>
        <taxon>Ascomycota</taxon>
        <taxon>Saccharomycotina</taxon>
        <taxon>Saccharomycetes</taxon>
        <taxon>Saccharomycetales</taxon>
        <taxon>Saccharomycetaceae</taxon>
        <taxon>Lachancea</taxon>
    </lineage>
</organism>
<dbReference type="GO" id="GO:0000228">
    <property type="term" value="C:nuclear chromosome"/>
    <property type="evidence" value="ECO:0007669"/>
    <property type="project" value="TreeGrafter"/>
</dbReference>
<dbReference type="EMBL" id="CU928170">
    <property type="protein sequence ID" value="CAR24293.1"/>
    <property type="molecule type" value="Genomic_DNA"/>
</dbReference>
<dbReference type="PANTHER" id="PTHR10848">
    <property type="entry name" value="MEIOTIC RECOMBINATION PROTEIN SPO11"/>
    <property type="match status" value="1"/>
</dbReference>
<dbReference type="HOGENOM" id="CLU_037229_2_1_1"/>
<dbReference type="GO" id="GO:0007131">
    <property type="term" value="P:reciprocal meiotic recombination"/>
    <property type="evidence" value="ECO:0007669"/>
    <property type="project" value="TreeGrafter"/>
</dbReference>
<evidence type="ECO:0000256" key="7">
    <source>
        <dbReference type="ARBA" id="ARBA00023029"/>
    </source>
</evidence>
<reference evidence="13 14" key="1">
    <citation type="journal article" date="2009" name="Genome Res.">
        <title>Comparative genomics of protoploid Saccharomycetaceae.</title>
        <authorList>
            <consortium name="The Genolevures Consortium"/>
            <person name="Souciet J.-L."/>
            <person name="Dujon B."/>
            <person name="Gaillardin C."/>
            <person name="Johnston M."/>
            <person name="Baret P.V."/>
            <person name="Cliften P."/>
            <person name="Sherman D.J."/>
            <person name="Weissenbach J."/>
            <person name="Westhof E."/>
            <person name="Wincker P."/>
            <person name="Jubin C."/>
            <person name="Poulain J."/>
            <person name="Barbe V."/>
            <person name="Segurens B."/>
            <person name="Artiguenave F."/>
            <person name="Anthouard V."/>
            <person name="Vacherie B."/>
            <person name="Val M.-E."/>
            <person name="Fulton R.S."/>
            <person name="Minx P."/>
            <person name="Wilson R."/>
            <person name="Durrens P."/>
            <person name="Jean G."/>
            <person name="Marck C."/>
            <person name="Martin T."/>
            <person name="Nikolski M."/>
            <person name="Rolland T."/>
            <person name="Seret M.-L."/>
            <person name="Casaregola S."/>
            <person name="Despons L."/>
            <person name="Fairhead C."/>
            <person name="Fischer G."/>
            <person name="Lafontaine I."/>
            <person name="Leh V."/>
            <person name="Lemaire M."/>
            <person name="de Montigny J."/>
            <person name="Neuveglise C."/>
            <person name="Thierry A."/>
            <person name="Blanc-Lenfle I."/>
            <person name="Bleykasten C."/>
            <person name="Diffels J."/>
            <person name="Fritsch E."/>
            <person name="Frangeul L."/>
            <person name="Goeffon A."/>
            <person name="Jauniaux N."/>
            <person name="Kachouri-Lafond R."/>
            <person name="Payen C."/>
            <person name="Potier S."/>
            <person name="Pribylova L."/>
            <person name="Ozanne C."/>
            <person name="Richard G.-F."/>
            <person name="Sacerdot C."/>
            <person name="Straub M.-L."/>
            <person name="Talla E."/>
        </authorList>
    </citation>
    <scope>NUCLEOTIDE SEQUENCE [LARGE SCALE GENOMIC DNA]</scope>
    <source>
        <strain evidence="14">ATCC 56472 / CBS 6340 / NRRL Y-8284</strain>
    </source>
</reference>
<evidence type="ECO:0000256" key="3">
    <source>
        <dbReference type="ARBA" id="ARBA00006559"/>
    </source>
</evidence>
<evidence type="ECO:0000259" key="11">
    <source>
        <dbReference type="Pfam" id="PF04406"/>
    </source>
</evidence>
<dbReference type="STRING" id="559295.C5DLE2"/>
<dbReference type="InterPro" id="IPR002815">
    <property type="entry name" value="Spo11/TopoVI_A"/>
</dbReference>
<dbReference type="Proteomes" id="UP000002036">
    <property type="component" value="Chromosome F"/>
</dbReference>
<evidence type="ECO:0000313" key="13">
    <source>
        <dbReference type="EMBL" id="CAR24293.1"/>
    </source>
</evidence>
<feature type="active site" description="O-(5'-phospho-DNA)-tyrosine intermediate" evidence="10">
    <location>
        <position position="132"/>
    </location>
</feature>
<dbReference type="InterPro" id="IPR036388">
    <property type="entry name" value="WH-like_DNA-bd_sf"/>
</dbReference>
<dbReference type="SUPFAM" id="SSF56726">
    <property type="entry name" value="DNA topoisomerase IV, alpha subunit"/>
    <property type="match status" value="1"/>
</dbReference>
<evidence type="ECO:0000256" key="4">
    <source>
        <dbReference type="ARBA" id="ARBA00012895"/>
    </source>
</evidence>
<dbReference type="GO" id="GO:0003918">
    <property type="term" value="F:DNA topoisomerase type II (double strand cut, ATP-hydrolyzing) activity"/>
    <property type="evidence" value="ECO:0007669"/>
    <property type="project" value="UniProtKB-UniRule"/>
</dbReference>
<evidence type="ECO:0000256" key="8">
    <source>
        <dbReference type="ARBA" id="ARBA00023125"/>
    </source>
</evidence>
<sequence>MGVQANVKLRESLHDLIQGKQASTRRQLTEALTPCVREIRLTKPDNSEELSSEISTLLSLMKNAIEQHREPLNVVLGLCGKQVKQPMRFPFYGFERVTGVSADKTAILISLMKRVQRQLDLKETCTIRDVFYLNVELYKNQRTVTEWLNAISKAFELPHRDMLRVVAAQKGLCFTPIDLHHGNSMIMKRQKSLIPFMDANTSFTGIWSEIDRVVVLEKDAVFNTLVDNILVSANALIVTGKGYPDWRTRHFLDKLMLSCPPSVAFEVYTDSDPYGIDIALKYIQNCEKSVEKCPRLCYKGVLIQELLHDRLSTRGLQLLNLKIRDVNFAMKLLQRTAELELSGKNKRMLTQELQRQLFYSKKAEMNSVSNSDFASYFSKKNK</sequence>
<dbReference type="GO" id="GO:0046872">
    <property type="term" value="F:metal ion binding"/>
    <property type="evidence" value="ECO:0007669"/>
    <property type="project" value="UniProtKB-KW"/>
</dbReference>
<keyword evidence="6" id="KW-0460">Magnesium</keyword>
<dbReference type="RefSeq" id="XP_002554730.1">
    <property type="nucleotide sequence ID" value="XM_002554684.1"/>
</dbReference>
<dbReference type="GeneID" id="8292948"/>
<dbReference type="InParanoid" id="C5DLE2"/>
<dbReference type="Pfam" id="PF04406">
    <property type="entry name" value="TP6A_N"/>
    <property type="match status" value="1"/>
</dbReference>
<evidence type="ECO:0000259" key="12">
    <source>
        <dbReference type="Pfam" id="PF21180"/>
    </source>
</evidence>
<dbReference type="GO" id="GO:0000706">
    <property type="term" value="P:meiotic DNA double-strand break processing"/>
    <property type="evidence" value="ECO:0007669"/>
    <property type="project" value="TreeGrafter"/>
</dbReference>
<evidence type="ECO:0000256" key="9">
    <source>
        <dbReference type="ARBA" id="ARBA00023235"/>
    </source>
</evidence>
<accession>C5DLE2</accession>
<proteinExistence type="inferred from homology"/>
<dbReference type="InterPro" id="IPR013049">
    <property type="entry name" value="Spo11/TopoVI_A_N"/>
</dbReference>
<name>C5DLE2_LACTC</name>
<evidence type="ECO:0000256" key="5">
    <source>
        <dbReference type="ARBA" id="ARBA00022723"/>
    </source>
</evidence>
<comment type="catalytic activity">
    <reaction evidence="1 10">
        <text>ATP-dependent breakage, passage and rejoining of double-stranded DNA.</text>
        <dbReference type="EC" id="5.6.2.2"/>
    </reaction>
</comment>
<dbReference type="GO" id="GO:0003677">
    <property type="term" value="F:DNA binding"/>
    <property type="evidence" value="ECO:0007669"/>
    <property type="project" value="UniProtKB-UniRule"/>
</dbReference>
<dbReference type="Pfam" id="PF21180">
    <property type="entry name" value="TOP6A-Spo11_Toprim"/>
    <property type="match status" value="1"/>
</dbReference>
<dbReference type="KEGG" id="lth:KLTH0F12320g"/>
<evidence type="ECO:0000256" key="1">
    <source>
        <dbReference type="ARBA" id="ARBA00000185"/>
    </source>
</evidence>
<dbReference type="FunCoup" id="C5DLE2">
    <property type="interactions" value="884"/>
</dbReference>
<dbReference type="AlphaFoldDB" id="C5DLE2"/>
<gene>
    <name evidence="13" type="ordered locus">KLTH0F12320g</name>
</gene>
<dbReference type="PROSITE" id="PS52041">
    <property type="entry name" value="TOPO_IIB"/>
    <property type="match status" value="1"/>
</dbReference>
<dbReference type="Gene3D" id="3.40.1360.10">
    <property type="match status" value="1"/>
</dbReference>
<comment type="similarity">
    <text evidence="3 10">Belongs to the TOP6A family.</text>
</comment>
<evidence type="ECO:0000256" key="10">
    <source>
        <dbReference type="PROSITE-ProRule" id="PRU01385"/>
    </source>
</evidence>
<dbReference type="GO" id="GO:0005524">
    <property type="term" value="F:ATP binding"/>
    <property type="evidence" value="ECO:0007669"/>
    <property type="project" value="InterPro"/>
</dbReference>
<evidence type="ECO:0000256" key="6">
    <source>
        <dbReference type="ARBA" id="ARBA00022842"/>
    </source>
</evidence>
<dbReference type="OrthoDB" id="5377392at2759"/>
<dbReference type="PANTHER" id="PTHR10848:SF0">
    <property type="entry name" value="MEIOTIC RECOMBINATION PROTEIN SPO11"/>
    <property type="match status" value="1"/>
</dbReference>
<comment type="cofactor">
    <cofactor evidence="2">
        <name>Mg(2+)</name>
        <dbReference type="ChEBI" id="CHEBI:18420"/>
    </cofactor>
</comment>
<feature type="domain" description="Topoisomerase 6 subunit A/Spo11 TOPRIM" evidence="12">
    <location>
        <begin position="213"/>
        <end position="373"/>
    </location>
</feature>
<dbReference type="GO" id="GO:0042138">
    <property type="term" value="P:meiotic DNA double-strand break formation"/>
    <property type="evidence" value="ECO:0007669"/>
    <property type="project" value="TreeGrafter"/>
</dbReference>
<keyword evidence="5" id="KW-0479">Metal-binding</keyword>
<dbReference type="InterPro" id="IPR036078">
    <property type="entry name" value="Spo11/TopoVI_A_sf"/>
</dbReference>
<protein>
    <recommendedName>
        <fullName evidence="4">DNA topoisomerase (ATP-hydrolyzing)</fullName>
        <ecNumber evidence="4">5.6.2.2</ecNumber>
    </recommendedName>
</protein>
<dbReference type="InterPro" id="IPR034136">
    <property type="entry name" value="TOPRIM_Topo6A/Spo11"/>
</dbReference>
<keyword evidence="14" id="KW-1185">Reference proteome</keyword>
<dbReference type="Gene3D" id="1.10.10.10">
    <property type="entry name" value="Winged helix-like DNA-binding domain superfamily/Winged helix DNA-binding domain"/>
    <property type="match status" value="1"/>
</dbReference>
<feature type="domain" description="Spo11/DNA topoisomerase VI subunit A N-terminal" evidence="11">
    <location>
        <begin position="104"/>
        <end position="163"/>
    </location>
</feature>
<keyword evidence="7 10" id="KW-0799">Topoisomerase</keyword>
<dbReference type="EC" id="5.6.2.2" evidence="4"/>
<dbReference type="CDD" id="cd00223">
    <property type="entry name" value="TOPRIM_TopoIIB_SPO"/>
    <property type="match status" value="1"/>
</dbReference>
<keyword evidence="8 10" id="KW-0238">DNA-binding</keyword>
<evidence type="ECO:0000256" key="2">
    <source>
        <dbReference type="ARBA" id="ARBA00001946"/>
    </source>
</evidence>
<dbReference type="eggNOG" id="KOG2795">
    <property type="taxonomic scope" value="Eukaryota"/>
</dbReference>
<dbReference type="OMA" id="YICTMAN"/>
<keyword evidence="9 10" id="KW-0413">Isomerase</keyword>
<evidence type="ECO:0000313" key="14">
    <source>
        <dbReference type="Proteomes" id="UP000002036"/>
    </source>
</evidence>
<dbReference type="PRINTS" id="PR01550">
    <property type="entry name" value="TOP6AFAMILY"/>
</dbReference>